<evidence type="ECO:0000313" key="4">
    <source>
        <dbReference type="Proteomes" id="UP000694580"/>
    </source>
</evidence>
<dbReference type="SMART" id="SM00407">
    <property type="entry name" value="IGc1"/>
    <property type="match status" value="1"/>
</dbReference>
<dbReference type="AlphaFoldDB" id="A0AAY4CKD6"/>
<dbReference type="InterPro" id="IPR013106">
    <property type="entry name" value="Ig_V-set"/>
</dbReference>
<dbReference type="InterPro" id="IPR013783">
    <property type="entry name" value="Ig-like_fold"/>
</dbReference>
<protein>
    <recommendedName>
        <fullName evidence="2">Ig-like domain-containing protein</fullName>
    </recommendedName>
</protein>
<sequence length="235" mass="25035">IIFSTFFKFYFSEVSGQITVTQTPTVRTFQPQDSVVLKCGTSSGIDGWGLNWYQQKPGEAPKLLIKAADVRHTGTPERFSGSGSSGGSDFTLTISSIQAEDAGDYYCQSRHSISGSYVFTFGGGTRLELGTITRPTLSVLPPSKEEVSSTGSASLVCLANKGFPPGWSLSWKVDGSSKSGEDGHGVLQKDGLYSWSSTLTLSATDWNKVTSVTCEATYGSQAAVTGSLRRSDCSE</sequence>
<feature type="domain" description="Ig-like" evidence="2">
    <location>
        <begin position="135"/>
        <end position="225"/>
    </location>
</feature>
<dbReference type="PANTHER" id="PTHR23267">
    <property type="entry name" value="IMMUNOGLOBULIN LIGHT CHAIN"/>
    <property type="match status" value="1"/>
</dbReference>
<feature type="domain" description="Ig-like" evidence="2">
    <location>
        <begin position="18"/>
        <end position="120"/>
    </location>
</feature>
<proteinExistence type="predicted"/>
<accession>A0AAY4CKD6</accession>
<dbReference type="FunFam" id="2.60.40.10:FF:001230">
    <property type="entry name" value="Immunoglobulin kappa variable 8-16"/>
    <property type="match status" value="1"/>
</dbReference>
<dbReference type="SMART" id="SM00406">
    <property type="entry name" value="IGv"/>
    <property type="match status" value="1"/>
</dbReference>
<dbReference type="Proteomes" id="UP000694580">
    <property type="component" value="Chromosome 15"/>
</dbReference>
<dbReference type="InterPro" id="IPR036179">
    <property type="entry name" value="Ig-like_dom_sf"/>
</dbReference>
<dbReference type="SUPFAM" id="SSF48726">
    <property type="entry name" value="Immunoglobulin"/>
    <property type="match status" value="2"/>
</dbReference>
<dbReference type="Pfam" id="PF07654">
    <property type="entry name" value="C1-set"/>
    <property type="match status" value="1"/>
</dbReference>
<dbReference type="Pfam" id="PF07686">
    <property type="entry name" value="V-set"/>
    <property type="match status" value="1"/>
</dbReference>
<dbReference type="InterPro" id="IPR050150">
    <property type="entry name" value="IgV_Light_Chain"/>
</dbReference>
<dbReference type="FunFam" id="2.60.40.10:FF:000283">
    <property type="entry name" value="Immunoglobulin kappa constant"/>
    <property type="match status" value="1"/>
</dbReference>
<dbReference type="InterPro" id="IPR003599">
    <property type="entry name" value="Ig_sub"/>
</dbReference>
<evidence type="ECO:0000313" key="3">
    <source>
        <dbReference type="Ensembl" id="ENSDCDP00010033670.1"/>
    </source>
</evidence>
<evidence type="ECO:0000256" key="1">
    <source>
        <dbReference type="ARBA" id="ARBA00023157"/>
    </source>
</evidence>
<reference evidence="3" key="3">
    <citation type="submission" date="2025-09" db="UniProtKB">
        <authorList>
            <consortium name="Ensembl"/>
        </authorList>
    </citation>
    <scope>IDENTIFICATION</scope>
</reference>
<keyword evidence="4" id="KW-1185">Reference proteome</keyword>
<name>A0AAY4CKD6_9TELE</name>
<keyword evidence="1" id="KW-1015">Disulfide bond</keyword>
<dbReference type="Gene3D" id="2.60.40.10">
    <property type="entry name" value="Immunoglobulins"/>
    <property type="match status" value="2"/>
</dbReference>
<reference evidence="3" key="2">
    <citation type="submission" date="2025-08" db="UniProtKB">
        <authorList>
            <consortium name="Ensembl"/>
        </authorList>
    </citation>
    <scope>IDENTIFICATION</scope>
</reference>
<dbReference type="Ensembl" id="ENSDCDT00010041687.1">
    <property type="protein sequence ID" value="ENSDCDP00010033670.1"/>
    <property type="gene ID" value="ENSDCDG00010021428.1"/>
</dbReference>
<dbReference type="GeneTree" id="ENSGT01030000234589"/>
<dbReference type="SMART" id="SM00409">
    <property type="entry name" value="IG"/>
    <property type="match status" value="2"/>
</dbReference>
<evidence type="ECO:0000259" key="2">
    <source>
        <dbReference type="PROSITE" id="PS50835"/>
    </source>
</evidence>
<dbReference type="InterPro" id="IPR003597">
    <property type="entry name" value="Ig_C1-set"/>
</dbReference>
<organism evidence="3 4">
    <name type="scientific">Denticeps clupeoides</name>
    <name type="common">denticle herring</name>
    <dbReference type="NCBI Taxonomy" id="299321"/>
    <lineage>
        <taxon>Eukaryota</taxon>
        <taxon>Metazoa</taxon>
        <taxon>Chordata</taxon>
        <taxon>Craniata</taxon>
        <taxon>Vertebrata</taxon>
        <taxon>Euteleostomi</taxon>
        <taxon>Actinopterygii</taxon>
        <taxon>Neopterygii</taxon>
        <taxon>Teleostei</taxon>
        <taxon>Clupei</taxon>
        <taxon>Clupeiformes</taxon>
        <taxon>Denticipitoidei</taxon>
        <taxon>Denticipitidae</taxon>
        <taxon>Denticeps</taxon>
    </lineage>
</organism>
<reference evidence="3 4" key="1">
    <citation type="submission" date="2020-06" db="EMBL/GenBank/DDBJ databases">
        <authorList>
            <consortium name="Wellcome Sanger Institute Data Sharing"/>
        </authorList>
    </citation>
    <scope>NUCLEOTIDE SEQUENCE [LARGE SCALE GENOMIC DNA]</scope>
</reference>
<dbReference type="InterPro" id="IPR007110">
    <property type="entry name" value="Ig-like_dom"/>
</dbReference>
<dbReference type="PROSITE" id="PS50835">
    <property type="entry name" value="IG_LIKE"/>
    <property type="match status" value="2"/>
</dbReference>